<dbReference type="Pfam" id="PF08164">
    <property type="entry name" value="TRAUB"/>
    <property type="match status" value="1"/>
</dbReference>
<organism evidence="5 6">
    <name type="scientific">Daphnia magna</name>
    <dbReference type="NCBI Taxonomy" id="35525"/>
    <lineage>
        <taxon>Eukaryota</taxon>
        <taxon>Metazoa</taxon>
        <taxon>Ecdysozoa</taxon>
        <taxon>Arthropoda</taxon>
        <taxon>Crustacea</taxon>
        <taxon>Branchiopoda</taxon>
        <taxon>Diplostraca</taxon>
        <taxon>Cladocera</taxon>
        <taxon>Anomopoda</taxon>
        <taxon>Daphniidae</taxon>
        <taxon>Daphnia</taxon>
    </lineage>
</organism>
<evidence type="ECO:0000256" key="2">
    <source>
        <dbReference type="SAM" id="MobiDB-lite"/>
    </source>
</evidence>
<evidence type="ECO:0000256" key="1">
    <source>
        <dbReference type="ARBA" id="ARBA00008966"/>
    </source>
</evidence>
<comment type="similarity">
    <text evidence="1">Belongs to the AATF family.</text>
</comment>
<feature type="compositionally biased region" description="Acidic residues" evidence="2">
    <location>
        <begin position="161"/>
        <end position="218"/>
    </location>
</feature>
<dbReference type="PANTHER" id="PTHR15565">
    <property type="entry name" value="AATF PROTEIN APOPTOSIS ANTAGONIZING TRANSCRIPTION FACTOR"/>
    <property type="match status" value="1"/>
</dbReference>
<feature type="domain" description="AATF leucine zipper-containing" evidence="4">
    <location>
        <begin position="232"/>
        <end position="388"/>
    </location>
</feature>
<feature type="compositionally biased region" description="Basic and acidic residues" evidence="2">
    <location>
        <begin position="127"/>
        <end position="140"/>
    </location>
</feature>
<reference evidence="5 6" key="1">
    <citation type="journal article" date="2023" name="Nucleic Acids Res.">
        <title>The hologenome of Daphnia magna reveals possible DNA methylation and microbiome-mediated evolution of the host genome.</title>
        <authorList>
            <person name="Chaturvedi A."/>
            <person name="Li X."/>
            <person name="Dhandapani V."/>
            <person name="Marshall H."/>
            <person name="Kissane S."/>
            <person name="Cuenca-Cambronero M."/>
            <person name="Asole G."/>
            <person name="Calvet F."/>
            <person name="Ruiz-Romero M."/>
            <person name="Marangio P."/>
            <person name="Guigo R."/>
            <person name="Rago D."/>
            <person name="Mirbahai L."/>
            <person name="Eastwood N."/>
            <person name="Colbourne J.K."/>
            <person name="Zhou J."/>
            <person name="Mallon E."/>
            <person name="Orsini L."/>
        </authorList>
    </citation>
    <scope>NUCLEOTIDE SEQUENCE [LARGE SCALE GENOMIC DNA]</scope>
    <source>
        <strain evidence="5">LRV0_1</strain>
    </source>
</reference>
<dbReference type="InterPro" id="IPR012617">
    <property type="entry name" value="AATF_C"/>
</dbReference>
<evidence type="ECO:0000313" key="6">
    <source>
        <dbReference type="Proteomes" id="UP001234178"/>
    </source>
</evidence>
<dbReference type="InterPro" id="IPR025160">
    <property type="entry name" value="AATF"/>
</dbReference>
<feature type="region of interest" description="Disordered" evidence="2">
    <location>
        <begin position="317"/>
        <end position="357"/>
    </location>
</feature>
<name>A0ABR0AUX8_9CRUS</name>
<evidence type="ECO:0000259" key="4">
    <source>
        <dbReference type="Pfam" id="PF13339"/>
    </source>
</evidence>
<comment type="caution">
    <text evidence="5">The sequence shown here is derived from an EMBL/GenBank/DDBJ whole genome shotgun (WGS) entry which is preliminary data.</text>
</comment>
<keyword evidence="6" id="KW-1185">Reference proteome</keyword>
<evidence type="ECO:0000259" key="3">
    <source>
        <dbReference type="Pfam" id="PF08164"/>
    </source>
</evidence>
<accession>A0ABR0AUX8</accession>
<proteinExistence type="inferred from homology"/>
<dbReference type="EMBL" id="JAOYFB010000039">
    <property type="protein sequence ID" value="KAK4028926.1"/>
    <property type="molecule type" value="Genomic_DNA"/>
</dbReference>
<feature type="domain" description="Apoptosis-antagonizing transcription factor C-terminal" evidence="3">
    <location>
        <begin position="479"/>
        <end position="562"/>
    </location>
</feature>
<feature type="region of interest" description="Disordered" evidence="2">
    <location>
        <begin position="1"/>
        <end position="34"/>
    </location>
</feature>
<dbReference type="PANTHER" id="PTHR15565:SF0">
    <property type="entry name" value="PROTEIN AATF"/>
    <property type="match status" value="1"/>
</dbReference>
<protein>
    <recommendedName>
        <fullName evidence="7">Protein AATF</fullName>
    </recommendedName>
</protein>
<dbReference type="Proteomes" id="UP001234178">
    <property type="component" value="Unassembled WGS sequence"/>
</dbReference>
<dbReference type="Pfam" id="PF13339">
    <property type="entry name" value="AATF-Che1"/>
    <property type="match status" value="1"/>
</dbReference>
<feature type="compositionally biased region" description="Acidic residues" evidence="2">
    <location>
        <begin position="328"/>
        <end position="350"/>
    </location>
</feature>
<sequence>MMSQTKSKTLSDRLAELANPTPQFADPEDEFNEETKARLDVFDDQYELQTTSKKTLKNKTSLRHKNVGLLAVTDKRYAGKHVSRKELEFQVDKDENEDFSSVSYLVSGSESEEDDILGFKDKFIKTTNEKSKKLNPHSDEELNDESALESDVDDRNSLSSEEVEGDKDEELGEEEDGEEEEDDGEEEEDDGEEEEEDDGEEEEEEVGSVDDNEEDESEISVQKMSKTSQGTDINKGKCVQNQLSLWDHLLECRIKMHKGINLCNQLPQGPVYKQFTKITGENHFMTAGQGAQIAIKTLLDNCLELQDLLLKANPQTKSLTKGKSGERESDEEIASDTGEEVSDDDEEIEDEGPKHKRLKMAGYEAEIEKRHDNFRGFCHRTLNMWNEKTKMASGRTGSGSKAGFGAFDQSILKQIEGILSDKQRLINRTRIKRASYRVLGSVQQMVIDGKEEESTKHEEHPNKACEEFDPEIYDDDDFYHQLLRELIEKKTGEAGSNQIALGRQWLEIQKLRSKAKRKVDSKASKGRRLRYQVHPKLVSFMAPYPETSWNDIAKNELFASLFGSQPLAS</sequence>
<feature type="compositionally biased region" description="Polar residues" evidence="2">
    <location>
        <begin position="219"/>
        <end position="232"/>
    </location>
</feature>
<dbReference type="InterPro" id="IPR039223">
    <property type="entry name" value="AATF/Bfr2"/>
</dbReference>
<evidence type="ECO:0000313" key="5">
    <source>
        <dbReference type="EMBL" id="KAK4028926.1"/>
    </source>
</evidence>
<gene>
    <name evidence="5" type="ORF">OUZ56_021944</name>
</gene>
<feature type="region of interest" description="Disordered" evidence="2">
    <location>
        <begin position="127"/>
        <end position="234"/>
    </location>
</feature>
<feature type="compositionally biased region" description="Acidic residues" evidence="2">
    <location>
        <begin position="141"/>
        <end position="152"/>
    </location>
</feature>
<evidence type="ECO:0008006" key="7">
    <source>
        <dbReference type="Google" id="ProtNLM"/>
    </source>
</evidence>